<organism evidence="2 3">
    <name type="scientific">Parascaris univalens</name>
    <name type="common">Nematode worm</name>
    <dbReference type="NCBI Taxonomy" id="6257"/>
    <lineage>
        <taxon>Eukaryota</taxon>
        <taxon>Metazoa</taxon>
        <taxon>Ecdysozoa</taxon>
        <taxon>Nematoda</taxon>
        <taxon>Chromadorea</taxon>
        <taxon>Rhabditida</taxon>
        <taxon>Spirurina</taxon>
        <taxon>Ascaridomorpha</taxon>
        <taxon>Ascaridoidea</taxon>
        <taxon>Ascarididae</taxon>
        <taxon>Parascaris</taxon>
    </lineage>
</organism>
<evidence type="ECO:0000256" key="1">
    <source>
        <dbReference type="SAM" id="MobiDB-lite"/>
    </source>
</evidence>
<accession>A0A914ZDW3</accession>
<name>A0A914ZDW3_PARUN</name>
<sequence length="109" mass="11696">MREAQLPIHGSSSSSTTPPLRNSIPSQLDPGRLGETRIERSHGSSLHARPRGSGGGSSLLKQAIANRMNPEVAARRESKESKNIPPSPLAKTNAVENVMQENAGHLNQR</sequence>
<feature type="compositionally biased region" description="Basic and acidic residues" evidence="1">
    <location>
        <begin position="32"/>
        <end position="42"/>
    </location>
</feature>
<reference evidence="3" key="1">
    <citation type="submission" date="2022-11" db="UniProtKB">
        <authorList>
            <consortium name="WormBaseParasite"/>
        </authorList>
    </citation>
    <scope>IDENTIFICATION</scope>
</reference>
<evidence type="ECO:0000313" key="3">
    <source>
        <dbReference type="WBParaSite" id="PgB01_g185_t02"/>
    </source>
</evidence>
<evidence type="ECO:0000313" key="2">
    <source>
        <dbReference type="Proteomes" id="UP000887569"/>
    </source>
</evidence>
<feature type="region of interest" description="Disordered" evidence="1">
    <location>
        <begin position="1"/>
        <end position="109"/>
    </location>
</feature>
<keyword evidence="2" id="KW-1185">Reference proteome</keyword>
<dbReference type="AlphaFoldDB" id="A0A914ZDW3"/>
<feature type="compositionally biased region" description="Polar residues" evidence="1">
    <location>
        <begin position="10"/>
        <end position="26"/>
    </location>
</feature>
<dbReference type="WBParaSite" id="PgB01_g185_t02">
    <property type="protein sequence ID" value="PgB01_g185_t02"/>
    <property type="gene ID" value="PgB01_g185"/>
</dbReference>
<proteinExistence type="predicted"/>
<feature type="compositionally biased region" description="Basic and acidic residues" evidence="1">
    <location>
        <begin position="73"/>
        <end position="82"/>
    </location>
</feature>
<protein>
    <submittedName>
        <fullName evidence="3">Uncharacterized protein</fullName>
    </submittedName>
</protein>
<dbReference type="Proteomes" id="UP000887569">
    <property type="component" value="Unplaced"/>
</dbReference>